<evidence type="ECO:0000313" key="2">
    <source>
        <dbReference type="Proteomes" id="UP001177003"/>
    </source>
</evidence>
<organism evidence="1 2">
    <name type="scientific">Lactuca saligna</name>
    <name type="common">Willowleaf lettuce</name>
    <dbReference type="NCBI Taxonomy" id="75948"/>
    <lineage>
        <taxon>Eukaryota</taxon>
        <taxon>Viridiplantae</taxon>
        <taxon>Streptophyta</taxon>
        <taxon>Embryophyta</taxon>
        <taxon>Tracheophyta</taxon>
        <taxon>Spermatophyta</taxon>
        <taxon>Magnoliopsida</taxon>
        <taxon>eudicotyledons</taxon>
        <taxon>Gunneridae</taxon>
        <taxon>Pentapetalae</taxon>
        <taxon>asterids</taxon>
        <taxon>campanulids</taxon>
        <taxon>Asterales</taxon>
        <taxon>Asteraceae</taxon>
        <taxon>Cichorioideae</taxon>
        <taxon>Cichorieae</taxon>
        <taxon>Lactucinae</taxon>
        <taxon>Lactuca</taxon>
    </lineage>
</organism>
<evidence type="ECO:0000313" key="1">
    <source>
        <dbReference type="EMBL" id="CAI9276819.1"/>
    </source>
</evidence>
<proteinExistence type="predicted"/>
<sequence>MENEELPPGFLSLTLTYKRKIVDVTPLTLLKISKIIKCKKNPFFSHDRSSSSLSISMATSSETPFSTDQSATSGLLEIKDNQNMILDLDLLKYDAFLQPLIEFLRHSLLANTLSNYVHVPPLVHLSKAFTTACYEESSATILFAVGTQQSTTTRLRA</sequence>
<dbReference type="Proteomes" id="UP001177003">
    <property type="component" value="Chromosome 3"/>
</dbReference>
<name>A0AA36DYY4_LACSI</name>
<protein>
    <submittedName>
        <fullName evidence="1">Uncharacterized protein</fullName>
    </submittedName>
</protein>
<accession>A0AA36DYY4</accession>
<dbReference type="AlphaFoldDB" id="A0AA36DYY4"/>
<gene>
    <name evidence="1" type="ORF">LSALG_LOCUS16779</name>
</gene>
<reference evidence="1" key="1">
    <citation type="submission" date="2023-04" db="EMBL/GenBank/DDBJ databases">
        <authorList>
            <person name="Vijverberg K."/>
            <person name="Xiong W."/>
            <person name="Schranz E."/>
        </authorList>
    </citation>
    <scope>NUCLEOTIDE SEQUENCE</scope>
</reference>
<keyword evidence="2" id="KW-1185">Reference proteome</keyword>
<dbReference type="EMBL" id="OX465079">
    <property type="protein sequence ID" value="CAI9276819.1"/>
    <property type="molecule type" value="Genomic_DNA"/>
</dbReference>